<organism evidence="2 3">
    <name type="scientific">Ahrensia marina</name>
    <dbReference type="NCBI Taxonomy" id="1514904"/>
    <lineage>
        <taxon>Bacteria</taxon>
        <taxon>Pseudomonadati</taxon>
        <taxon>Pseudomonadota</taxon>
        <taxon>Alphaproteobacteria</taxon>
        <taxon>Hyphomicrobiales</taxon>
        <taxon>Ahrensiaceae</taxon>
        <taxon>Ahrensia</taxon>
    </lineage>
</organism>
<sequence length="64" mass="7173">MYELRPSVSERPEPDEGDRGSQENDGRAARIKGNRNLLFARPRSVAAAGVACTELKKMMVERRV</sequence>
<proteinExistence type="predicted"/>
<name>A0A0N0VLJ0_9HYPH</name>
<comment type="caution">
    <text evidence="2">The sequence shown here is derived from an EMBL/GenBank/DDBJ whole genome shotgun (WGS) entry which is preliminary data.</text>
</comment>
<reference evidence="2 3" key="1">
    <citation type="submission" date="2015-01" db="EMBL/GenBank/DDBJ databases">
        <title>Ahrensia donghaiensis sp. nov., a novel dimethylsulphoniopropionate-cleavage bacterium isolated from seawater and emended descriptions of the genus Ahrensia and Ahrensia kielensis.</title>
        <authorList>
            <person name="Liu J."/>
        </authorList>
    </citation>
    <scope>NUCLEOTIDE SEQUENCE [LARGE SCALE GENOMIC DNA]</scope>
    <source>
        <strain evidence="2 3">LZD062</strain>
    </source>
</reference>
<evidence type="ECO:0000313" key="3">
    <source>
        <dbReference type="Proteomes" id="UP000038011"/>
    </source>
</evidence>
<evidence type="ECO:0000256" key="1">
    <source>
        <dbReference type="SAM" id="MobiDB-lite"/>
    </source>
</evidence>
<dbReference type="AlphaFoldDB" id="A0A0N0VLJ0"/>
<evidence type="ECO:0000313" key="2">
    <source>
        <dbReference type="EMBL" id="KPB00734.1"/>
    </source>
</evidence>
<dbReference type="PATRIC" id="fig|1514904.3.peg.1243"/>
<feature type="region of interest" description="Disordered" evidence="1">
    <location>
        <begin position="1"/>
        <end position="30"/>
    </location>
</feature>
<protein>
    <submittedName>
        <fullName evidence="2">Uncharacterized protein</fullName>
    </submittedName>
</protein>
<gene>
    <name evidence="2" type="ORF">SU32_12000</name>
</gene>
<accession>A0A0N0VLJ0</accession>
<feature type="compositionally biased region" description="Basic and acidic residues" evidence="1">
    <location>
        <begin position="8"/>
        <end position="28"/>
    </location>
</feature>
<dbReference type="STRING" id="1514904.SU32_12000"/>
<dbReference type="EMBL" id="JXMU01000017">
    <property type="protein sequence ID" value="KPB00734.1"/>
    <property type="molecule type" value="Genomic_DNA"/>
</dbReference>
<dbReference type="Proteomes" id="UP000038011">
    <property type="component" value="Unassembled WGS sequence"/>
</dbReference>
<keyword evidence="3" id="KW-1185">Reference proteome</keyword>